<dbReference type="Gene3D" id="1.25.40.10">
    <property type="entry name" value="Tetratricopeptide repeat domain"/>
    <property type="match status" value="1"/>
</dbReference>
<sequence length="282" mass="30151">MSQQDDGLFREVEEELRRERLEKIWKDYGTFFIAGAVAIVLGVLGYKYWESQRISAAYDSGARYEAALRQMADKKDVEAQQDFDKLATDGSGGYRALALLQLAGAQYRDGKRADALKTFERLATDGQADSVLRGFATLQAAGLRLNDADFAELENRLTPLMAEGAPWRYSARELLGLAAFRAGKFTDARALLTPLFVEQEVPESIATRAQIIMAEIAAGELAASGKKADTAEPAAPAAGEKAADEAKPAAVTPAAENAGQSSAATPTPSEGATSPSEPAKKD</sequence>
<dbReference type="PANTHER" id="PTHR38035:SF1">
    <property type="entry name" value="ANCILLARY SECYEG TRANSLOCON SUBUNIT"/>
    <property type="match status" value="1"/>
</dbReference>
<dbReference type="InterPro" id="IPR026039">
    <property type="entry name" value="YfgM"/>
</dbReference>
<protein>
    <recommendedName>
        <fullName evidence="8">Ancillary SecYEG translocon subunit</fullName>
    </recommendedName>
</protein>
<dbReference type="STRING" id="121290.APY04_1175"/>
<reference evidence="12 13" key="1">
    <citation type="submission" date="2015-10" db="EMBL/GenBank/DDBJ databases">
        <title>Transcriptomic analysis of a linuron degrading triple-species bacterial consortium.</title>
        <authorList>
            <person name="Albers P."/>
        </authorList>
    </citation>
    <scope>NUCLEOTIDE SEQUENCE [LARGE SCALE GENOMIC DNA]</scope>
    <source>
        <strain evidence="12 13">WDL6</strain>
    </source>
</reference>
<evidence type="ECO:0000256" key="9">
    <source>
        <dbReference type="SAM" id="MobiDB-lite"/>
    </source>
</evidence>
<gene>
    <name evidence="12" type="ORF">APY04_1175</name>
</gene>
<comment type="caution">
    <text evidence="12">The sequence shown here is derived from an EMBL/GenBank/DDBJ whole genome shotgun (WGS) entry which is preliminary data.</text>
</comment>
<evidence type="ECO:0000256" key="7">
    <source>
        <dbReference type="ARBA" id="ARBA00024197"/>
    </source>
</evidence>
<feature type="region of interest" description="Disordered" evidence="9">
    <location>
        <begin position="227"/>
        <end position="282"/>
    </location>
</feature>
<dbReference type="AlphaFoldDB" id="A0A109BJH8"/>
<name>A0A109BJH8_HYPSL</name>
<feature type="compositionally biased region" description="Low complexity" evidence="9">
    <location>
        <begin position="248"/>
        <end position="259"/>
    </location>
</feature>
<evidence type="ECO:0000256" key="1">
    <source>
        <dbReference type="ARBA" id="ARBA00004401"/>
    </source>
</evidence>
<feature type="transmembrane region" description="Helical" evidence="10">
    <location>
        <begin position="28"/>
        <end position="49"/>
    </location>
</feature>
<feature type="compositionally biased region" description="Polar residues" evidence="9">
    <location>
        <begin position="260"/>
        <end position="276"/>
    </location>
</feature>
<dbReference type="EMBL" id="LMTR01000040">
    <property type="protein sequence ID" value="KWT69966.1"/>
    <property type="molecule type" value="Genomic_DNA"/>
</dbReference>
<evidence type="ECO:0000256" key="3">
    <source>
        <dbReference type="ARBA" id="ARBA00022692"/>
    </source>
</evidence>
<organism evidence="12 13">
    <name type="scientific">Hyphomicrobium sulfonivorans</name>
    <dbReference type="NCBI Taxonomy" id="121290"/>
    <lineage>
        <taxon>Bacteria</taxon>
        <taxon>Pseudomonadati</taxon>
        <taxon>Pseudomonadota</taxon>
        <taxon>Alphaproteobacteria</taxon>
        <taxon>Hyphomicrobiales</taxon>
        <taxon>Hyphomicrobiaceae</taxon>
        <taxon>Hyphomicrobium</taxon>
    </lineage>
</organism>
<dbReference type="Pfam" id="PF09976">
    <property type="entry name" value="TPR_21"/>
    <property type="match status" value="1"/>
</dbReference>
<dbReference type="Proteomes" id="UP000059074">
    <property type="component" value="Unassembled WGS sequence"/>
</dbReference>
<feature type="domain" description="Ancillary SecYEG translocon subunit/Cell division coordinator CpoB TPR" evidence="11">
    <location>
        <begin position="24"/>
        <end position="190"/>
    </location>
</feature>
<evidence type="ECO:0000256" key="8">
    <source>
        <dbReference type="ARBA" id="ARBA00024235"/>
    </source>
</evidence>
<keyword evidence="5 10" id="KW-0472">Membrane</keyword>
<dbReference type="InterPro" id="IPR018704">
    <property type="entry name" value="SecYEG/CpoB_TPR"/>
</dbReference>
<keyword evidence="3 10" id="KW-0812">Transmembrane</keyword>
<evidence type="ECO:0000256" key="6">
    <source>
        <dbReference type="ARBA" id="ARBA00023186"/>
    </source>
</evidence>
<dbReference type="GO" id="GO:0044877">
    <property type="term" value="F:protein-containing complex binding"/>
    <property type="evidence" value="ECO:0007669"/>
    <property type="project" value="InterPro"/>
</dbReference>
<dbReference type="RefSeq" id="WP_068460583.1">
    <property type="nucleotide sequence ID" value="NZ_LMTR01000040.1"/>
</dbReference>
<comment type="subcellular location">
    <subcellularLocation>
        <location evidence="1">Cell membrane</location>
        <topology evidence="1">Single-pass type II membrane protein</topology>
    </subcellularLocation>
</comment>
<evidence type="ECO:0000313" key="13">
    <source>
        <dbReference type="Proteomes" id="UP000059074"/>
    </source>
</evidence>
<evidence type="ECO:0000259" key="11">
    <source>
        <dbReference type="Pfam" id="PF09976"/>
    </source>
</evidence>
<feature type="compositionally biased region" description="Low complexity" evidence="9">
    <location>
        <begin position="231"/>
        <end position="240"/>
    </location>
</feature>
<keyword evidence="13" id="KW-1185">Reference proteome</keyword>
<evidence type="ECO:0000256" key="5">
    <source>
        <dbReference type="ARBA" id="ARBA00023136"/>
    </source>
</evidence>
<keyword evidence="6" id="KW-0143">Chaperone</keyword>
<keyword evidence="4 10" id="KW-1133">Transmembrane helix</keyword>
<dbReference type="PANTHER" id="PTHR38035">
    <property type="entry name" value="UPF0070 PROTEIN YFGM"/>
    <property type="match status" value="1"/>
</dbReference>
<dbReference type="GO" id="GO:0005886">
    <property type="term" value="C:plasma membrane"/>
    <property type="evidence" value="ECO:0007669"/>
    <property type="project" value="UniProtKB-SubCell"/>
</dbReference>
<comment type="similarity">
    <text evidence="7">Belongs to the YfgM family.</text>
</comment>
<evidence type="ECO:0000313" key="12">
    <source>
        <dbReference type="EMBL" id="KWT69966.1"/>
    </source>
</evidence>
<keyword evidence="2" id="KW-1003">Cell membrane</keyword>
<proteinExistence type="inferred from homology"/>
<evidence type="ECO:0000256" key="2">
    <source>
        <dbReference type="ARBA" id="ARBA00022475"/>
    </source>
</evidence>
<evidence type="ECO:0000256" key="10">
    <source>
        <dbReference type="SAM" id="Phobius"/>
    </source>
</evidence>
<dbReference type="PATRIC" id="fig|121290.4.peg.3137"/>
<dbReference type="OrthoDB" id="7173339at2"/>
<dbReference type="InterPro" id="IPR011990">
    <property type="entry name" value="TPR-like_helical_dom_sf"/>
</dbReference>
<evidence type="ECO:0000256" key="4">
    <source>
        <dbReference type="ARBA" id="ARBA00022989"/>
    </source>
</evidence>
<accession>A0A109BJH8</accession>